<keyword evidence="1 4" id="KW-0378">Hydrolase</keyword>
<dbReference type="EC" id="3.6.1.7" evidence="1"/>
<evidence type="ECO:0000256" key="2">
    <source>
        <dbReference type="RuleBase" id="RU004168"/>
    </source>
</evidence>
<dbReference type="PROSITE" id="PS51160">
    <property type="entry name" value="ACYLPHOSPHATASE_3"/>
    <property type="match status" value="1"/>
</dbReference>
<proteinExistence type="inferred from homology"/>
<organism evidence="4">
    <name type="scientific">Candidatus Methanophagaceae archaeon ANME-1 ERB6</name>
    <dbReference type="NCBI Taxonomy" id="2759912"/>
    <lineage>
        <taxon>Archaea</taxon>
        <taxon>Methanobacteriati</taxon>
        <taxon>Methanobacteriota</taxon>
        <taxon>Stenosarchaea group</taxon>
        <taxon>Methanomicrobia</taxon>
        <taxon>Candidatus Methanophagales</taxon>
        <taxon>Candidatus Methanophagaceae</taxon>
    </lineage>
</organism>
<dbReference type="GO" id="GO:0003998">
    <property type="term" value="F:acylphosphatase activity"/>
    <property type="evidence" value="ECO:0007669"/>
    <property type="project" value="UniProtKB-EC"/>
</dbReference>
<comment type="similarity">
    <text evidence="2">Belongs to the acylphosphatase family.</text>
</comment>
<sequence length="189" mass="21423">MKRADIRIKGNVQMAGFRTVIKNTADSLNVKGFAENLEDGSVKVICEGEEEGINELINSIKEKTPSFASIEEMNVAYEEYKGEFTGFERRGADVPKEDKEDAMLRYMRSFDKKGEVMIGILNSMDETMKSVKEDTSHMLEKQDMMLEKQDMMLEKQDGTIGAIREVSEKIEGAKEEIVTEIGSLRETFL</sequence>
<feature type="active site" evidence="1">
    <location>
        <position position="18"/>
    </location>
</feature>
<dbReference type="AlphaFoldDB" id="A0A7G9YWU2"/>
<dbReference type="Pfam" id="PF00708">
    <property type="entry name" value="Acylphosphatase"/>
    <property type="match status" value="1"/>
</dbReference>
<protein>
    <recommendedName>
        <fullName evidence="1">acylphosphatase</fullName>
        <ecNumber evidence="1">3.6.1.7</ecNumber>
    </recommendedName>
</protein>
<dbReference type="Gene3D" id="3.30.70.100">
    <property type="match status" value="1"/>
</dbReference>
<name>A0A7G9YWU2_9EURY</name>
<dbReference type="InterPro" id="IPR001792">
    <property type="entry name" value="Acylphosphatase-like_dom"/>
</dbReference>
<dbReference type="InterPro" id="IPR020456">
    <property type="entry name" value="Acylphosphatase"/>
</dbReference>
<dbReference type="SUPFAM" id="SSF54975">
    <property type="entry name" value="Acylphosphatase/BLUF domain-like"/>
    <property type="match status" value="1"/>
</dbReference>
<dbReference type="EMBL" id="MT631511">
    <property type="protein sequence ID" value="QNO52476.1"/>
    <property type="molecule type" value="Genomic_DNA"/>
</dbReference>
<reference evidence="4" key="1">
    <citation type="submission" date="2020-06" db="EMBL/GenBank/DDBJ databases">
        <title>Unique genomic features of the anaerobic methanotrophic archaea.</title>
        <authorList>
            <person name="Chadwick G.L."/>
            <person name="Skennerton C.T."/>
            <person name="Laso-Perez R."/>
            <person name="Leu A.O."/>
            <person name="Speth D.R."/>
            <person name="Yu H."/>
            <person name="Morgan-Lang C."/>
            <person name="Hatzenpichler R."/>
            <person name="Goudeau D."/>
            <person name="Malmstrom R."/>
            <person name="Brazelton W.J."/>
            <person name="Woyke T."/>
            <person name="Hallam S.J."/>
            <person name="Tyson G.W."/>
            <person name="Wegener G."/>
            <person name="Boetius A."/>
            <person name="Orphan V."/>
        </authorList>
    </citation>
    <scope>NUCLEOTIDE SEQUENCE</scope>
</reference>
<feature type="active site" evidence="1">
    <location>
        <position position="36"/>
    </location>
</feature>
<accession>A0A7G9YWU2</accession>
<evidence type="ECO:0000256" key="1">
    <source>
        <dbReference type="PROSITE-ProRule" id="PRU00520"/>
    </source>
</evidence>
<evidence type="ECO:0000259" key="3">
    <source>
        <dbReference type="PROSITE" id="PS51160"/>
    </source>
</evidence>
<feature type="domain" description="Acylphosphatase-like" evidence="3">
    <location>
        <begin position="3"/>
        <end position="91"/>
    </location>
</feature>
<dbReference type="InterPro" id="IPR036046">
    <property type="entry name" value="Acylphosphatase-like_dom_sf"/>
</dbReference>
<comment type="catalytic activity">
    <reaction evidence="1">
        <text>an acyl phosphate + H2O = a carboxylate + phosphate + H(+)</text>
        <dbReference type="Rhea" id="RHEA:14965"/>
        <dbReference type="ChEBI" id="CHEBI:15377"/>
        <dbReference type="ChEBI" id="CHEBI:15378"/>
        <dbReference type="ChEBI" id="CHEBI:29067"/>
        <dbReference type="ChEBI" id="CHEBI:43474"/>
        <dbReference type="ChEBI" id="CHEBI:59918"/>
        <dbReference type="EC" id="3.6.1.7"/>
    </reaction>
</comment>
<gene>
    <name evidence="4" type="primary">yccX_1</name>
    <name evidence="4" type="ORF">BDIGKBFL_00033</name>
</gene>
<dbReference type="PANTHER" id="PTHR47268">
    <property type="entry name" value="ACYLPHOSPHATASE"/>
    <property type="match status" value="1"/>
</dbReference>
<evidence type="ECO:0000313" key="4">
    <source>
        <dbReference type="EMBL" id="QNO52476.1"/>
    </source>
</evidence>
<dbReference type="PANTHER" id="PTHR47268:SF4">
    <property type="entry name" value="ACYLPHOSPHATASE"/>
    <property type="match status" value="1"/>
</dbReference>